<protein>
    <submittedName>
        <fullName evidence="1">Uncharacterized protein</fullName>
    </submittedName>
</protein>
<dbReference type="Proteomes" id="UP000244201">
    <property type="component" value="Plasmid pSLUN2"/>
</dbReference>
<dbReference type="RefSeq" id="WP_108155292.1">
    <property type="nucleotide sequence ID" value="NZ_CP026306.1"/>
</dbReference>
<gene>
    <name evidence="1" type="ORF">SLUN_38915</name>
</gene>
<reference evidence="1 2" key="1">
    <citation type="submission" date="2018-01" db="EMBL/GenBank/DDBJ databases">
        <title>Complete genome sequence of Streptomyces lunaelactis MM109T, a Ferroverdin A producer isolated from cave moonmilk deposits.</title>
        <authorList>
            <person name="Naome A."/>
            <person name="Martinet L."/>
            <person name="Maciejewska M."/>
            <person name="Anderssen S."/>
            <person name="Adam D."/>
            <person name="Tenconi E."/>
            <person name="Deflandre B."/>
            <person name="Arguelles-Arias A."/>
            <person name="Calusinska M."/>
            <person name="Copieters W."/>
            <person name="Karim L."/>
            <person name="Hanikenne M."/>
            <person name="Baurain D."/>
            <person name="van Wezel G."/>
            <person name="Smargiasso N."/>
            <person name="de Pauw E."/>
            <person name="Delfosse P."/>
            <person name="Rigali S."/>
        </authorList>
    </citation>
    <scope>NUCLEOTIDE SEQUENCE [LARGE SCALE GENOMIC DNA]</scope>
    <source>
        <strain evidence="1 2">MM109</strain>
        <plasmid evidence="2">Plasmid pslun2</plasmid>
    </source>
</reference>
<name>A0A2R4TFX5_9ACTN</name>
<evidence type="ECO:0000313" key="1">
    <source>
        <dbReference type="EMBL" id="AVZ78003.1"/>
    </source>
</evidence>
<organism evidence="1 2">
    <name type="scientific">Streptomyces lunaelactis</name>
    <dbReference type="NCBI Taxonomy" id="1535768"/>
    <lineage>
        <taxon>Bacteria</taxon>
        <taxon>Bacillati</taxon>
        <taxon>Actinomycetota</taxon>
        <taxon>Actinomycetes</taxon>
        <taxon>Kitasatosporales</taxon>
        <taxon>Streptomycetaceae</taxon>
        <taxon>Streptomyces</taxon>
    </lineage>
</organism>
<keyword evidence="1" id="KW-0614">Plasmid</keyword>
<geneLocation type="plasmid" evidence="2">
    <name>pslun2</name>
</geneLocation>
<keyword evidence="2" id="KW-1185">Reference proteome</keyword>
<dbReference type="OrthoDB" id="4184175at2"/>
<dbReference type="AlphaFoldDB" id="A0A2R4TFX5"/>
<dbReference type="EMBL" id="CP026306">
    <property type="protein sequence ID" value="AVZ78003.1"/>
    <property type="molecule type" value="Genomic_DNA"/>
</dbReference>
<sequence length="263" mass="28674">MLTPMAKDYAKHHETKRAAEKLLTERYGDENDARYGGSLPPEKAITSVLVALSDYLPPGQEPQEVPAEDVLAALSHVDDARQRLDNQELRLIRAARTRGASWQKVADALGLGTRQSAETRALRLERGAQTYRGRDVASQRLDKARDRAAETWCEEHVDRVREVAEQLYDTSGAWDLQSLDHAGTRGTLHAIGELLATDASPVKLVSLLSNVRYRLAPYSGEAPKPTGKQAADATKALAALVELLAEQAAARTQVTSARGEATS</sequence>
<dbReference type="GeneID" id="55661206"/>
<proteinExistence type="predicted"/>
<dbReference type="KEGG" id="slk:SLUN_38915"/>
<accession>A0A2R4TFX5</accession>
<evidence type="ECO:0000313" key="2">
    <source>
        <dbReference type="Proteomes" id="UP000244201"/>
    </source>
</evidence>